<reference evidence="1 2" key="1">
    <citation type="submission" date="2018-06" db="EMBL/GenBank/DDBJ databases">
        <authorList>
            <consortium name="Pathogen Informatics"/>
            <person name="Doyle S."/>
        </authorList>
    </citation>
    <scope>NUCLEOTIDE SEQUENCE [LARGE SCALE GENOMIC DNA]</scope>
    <source>
        <strain evidence="1 2">NCTC7915</strain>
    </source>
</reference>
<dbReference type="InterPro" id="IPR018766">
    <property type="entry name" value="Zinicin_2"/>
</dbReference>
<organism evidence="1 2">
    <name type="scientific">Dermatophilus congolensis</name>
    <dbReference type="NCBI Taxonomy" id="1863"/>
    <lineage>
        <taxon>Bacteria</taxon>
        <taxon>Bacillati</taxon>
        <taxon>Actinomycetota</taxon>
        <taxon>Actinomycetes</taxon>
        <taxon>Micrococcales</taxon>
        <taxon>Dermatophilaceae</taxon>
        <taxon>Dermatophilus</taxon>
    </lineage>
</organism>
<dbReference type="SUPFAM" id="SSF55486">
    <property type="entry name" value="Metalloproteases ('zincins'), catalytic domain"/>
    <property type="match status" value="1"/>
</dbReference>
<dbReference type="NCBIfam" id="TIGR03624">
    <property type="entry name" value="putative hydrolase"/>
    <property type="match status" value="1"/>
</dbReference>
<dbReference type="PANTHER" id="PTHR39420:SF2">
    <property type="entry name" value="HYDROLASE"/>
    <property type="match status" value="1"/>
</dbReference>
<comment type="caution">
    <text evidence="1">The sequence shown here is derived from an EMBL/GenBank/DDBJ whole genome shotgun (WGS) entry which is preliminary data.</text>
</comment>
<dbReference type="EMBL" id="UFYA01000001">
    <property type="protein sequence ID" value="STD10165.1"/>
    <property type="molecule type" value="Genomic_DNA"/>
</dbReference>
<evidence type="ECO:0000313" key="1">
    <source>
        <dbReference type="EMBL" id="STD10165.1"/>
    </source>
</evidence>
<dbReference type="Proteomes" id="UP000254118">
    <property type="component" value="Unassembled WGS sequence"/>
</dbReference>
<dbReference type="InterPro" id="IPR042271">
    <property type="entry name" value="Zinicin_2_N"/>
</dbReference>
<accession>A0AA46H0K5</accession>
<name>A0AA46H0K5_9MICO</name>
<evidence type="ECO:0000313" key="2">
    <source>
        <dbReference type="Proteomes" id="UP000254118"/>
    </source>
</evidence>
<dbReference type="PANTHER" id="PTHR39420">
    <property type="match status" value="1"/>
</dbReference>
<proteinExistence type="predicted"/>
<protein>
    <submittedName>
        <fullName evidence="1">Uncharacterized conserved protein</fullName>
    </submittedName>
</protein>
<dbReference type="Gene3D" id="1.20.150.30">
    <property type="entry name" value="Zincin-like metallopeptidase, N-terminal domain"/>
    <property type="match status" value="1"/>
</dbReference>
<dbReference type="RefSeq" id="WP_115030761.1">
    <property type="nucleotide sequence ID" value="NZ_UFYA01000001.1"/>
</dbReference>
<gene>
    <name evidence="1" type="ORF">NCTC7915_01320</name>
</gene>
<dbReference type="Pfam" id="PF10103">
    <property type="entry name" value="Zincin_2"/>
    <property type="match status" value="1"/>
</dbReference>
<dbReference type="AlphaFoldDB" id="A0AA46H0K5"/>
<sequence>MSHNPDLPRNNGDDQPDFMKMLQDMMSSQNNPAFNEALKGMGINNLDPATMNMLAGQLGAFFTSPSPDGLDTTMCTDIARKTAAANGDAVVPTPAIQAVENAVRLASLWIDSATRFDSQPTTISAWSRAEWIEATIDTWSNLTRPLAKGVTDAISSAFTTQLEQFTDGDIPPVPGMPALPNGMDMRSMINQMRPMLERVSGSIFSAQFGQAIGTLAGDVTSGTEVGLPLVNNGHVALLPANIGAFGEGLEIDSNEVLIYLATREVARTRLFADVPWLGPQLILAVQEYARDITIDTERIQRTVEQFNPTSMDPNDMNAMQEALAGELFSPHPSPSQQAALRRLETLLALVEGWVDIVTANATSNHLPHSDALGEAVRRRRATGGPAEDLFGKLVGLELRPRRMRDAANLFAALENRGGTDLRDNAWRDPESAPTATDLDDIMGYVARVTENNKDDIDRALEDLLSQNNNDNDNDNDK</sequence>